<feature type="domain" description="Fibrinogen C-terminal" evidence="6">
    <location>
        <begin position="43"/>
        <end position="113"/>
    </location>
</feature>
<sequence>MLHFVFFLMCFSHTGLHVLGNVTPKPIIINGTYVNPELGKYHARLRTLGRSCLDIKEKYGASRDGVYFLTTESGSVYQTFCDMTTAGGGWTLVGSVHENNIHGTCTYGDRWSSQQGNDQHKPEGEGTWANTVTFGTAEGSTGDDYKNPGYYDIHAQDVAVWHVPNNKVLKDWTTAAILRYHTESHFLSEHGGNLYHLFQKYPVKYEAGDCKTDMGPSSPVVYDTGDKESNKDMYGSSLRGEFESGFVTFRVFNADKSPLAMCSGVKPTGCNSQHYCIGGGGFFLEPLHCGDFTALQWTSDKTKSASKEMIESAVLLFYR</sequence>
<proteinExistence type="predicted"/>
<organism evidence="7 8">
    <name type="scientific">Triplophysa rosa</name>
    <name type="common">Cave loach</name>
    <dbReference type="NCBI Taxonomy" id="992332"/>
    <lineage>
        <taxon>Eukaryota</taxon>
        <taxon>Metazoa</taxon>
        <taxon>Chordata</taxon>
        <taxon>Craniata</taxon>
        <taxon>Vertebrata</taxon>
        <taxon>Euteleostomi</taxon>
        <taxon>Actinopterygii</taxon>
        <taxon>Neopterygii</taxon>
        <taxon>Teleostei</taxon>
        <taxon>Ostariophysi</taxon>
        <taxon>Cypriniformes</taxon>
        <taxon>Nemacheilidae</taxon>
        <taxon>Triplophysa</taxon>
    </lineage>
</organism>
<reference evidence="7" key="1">
    <citation type="submission" date="2021-02" db="EMBL/GenBank/DDBJ databases">
        <title>Comparative genomics reveals that relaxation of natural selection precedes convergent phenotypic evolution of cavefish.</title>
        <authorList>
            <person name="Peng Z."/>
        </authorList>
    </citation>
    <scope>NUCLEOTIDE SEQUENCE</scope>
    <source>
        <tissue evidence="7">Muscle</tissue>
    </source>
</reference>
<keyword evidence="3" id="KW-0106">Calcium</keyword>
<evidence type="ECO:0000256" key="3">
    <source>
        <dbReference type="ARBA" id="ARBA00022837"/>
    </source>
</evidence>
<evidence type="ECO:0000256" key="5">
    <source>
        <dbReference type="SAM" id="SignalP"/>
    </source>
</evidence>
<protein>
    <submittedName>
        <fullName evidence="7">Intelectin 3</fullName>
    </submittedName>
</protein>
<dbReference type="EMBL" id="JAFHDT010000011">
    <property type="protein sequence ID" value="KAI7802998.1"/>
    <property type="molecule type" value="Genomic_DNA"/>
</dbReference>
<comment type="caution">
    <text evidence="7">The sequence shown here is derived from an EMBL/GenBank/DDBJ whole genome shotgun (WGS) entry which is preliminary data.</text>
</comment>
<keyword evidence="1" id="KW-0479">Metal-binding</keyword>
<dbReference type="NCBIfam" id="NF040941">
    <property type="entry name" value="GGGWT_bact"/>
    <property type="match status" value="1"/>
</dbReference>
<dbReference type="Proteomes" id="UP001059041">
    <property type="component" value="Linkage Group LG11"/>
</dbReference>
<dbReference type="GO" id="GO:0005615">
    <property type="term" value="C:extracellular space"/>
    <property type="evidence" value="ECO:0007669"/>
    <property type="project" value="TreeGrafter"/>
</dbReference>
<evidence type="ECO:0000256" key="4">
    <source>
        <dbReference type="ARBA" id="ARBA00023157"/>
    </source>
</evidence>
<dbReference type="GO" id="GO:0070492">
    <property type="term" value="F:oligosaccharide binding"/>
    <property type="evidence" value="ECO:0007669"/>
    <property type="project" value="TreeGrafter"/>
</dbReference>
<keyword evidence="5" id="KW-0732">Signal</keyword>
<dbReference type="InterPro" id="IPR002181">
    <property type="entry name" value="Fibrinogen_a/b/g_C_dom"/>
</dbReference>
<dbReference type="SUPFAM" id="SSF56496">
    <property type="entry name" value="Fibrinogen C-terminal domain-like"/>
    <property type="match status" value="1"/>
</dbReference>
<evidence type="ECO:0000313" key="8">
    <source>
        <dbReference type="Proteomes" id="UP001059041"/>
    </source>
</evidence>
<feature type="chain" id="PRO_5040866690" evidence="5">
    <location>
        <begin position="21"/>
        <end position="319"/>
    </location>
</feature>
<dbReference type="InterPro" id="IPR014716">
    <property type="entry name" value="Fibrinogen_a/b/g_C_1"/>
</dbReference>
<evidence type="ECO:0000256" key="1">
    <source>
        <dbReference type="ARBA" id="ARBA00022723"/>
    </source>
</evidence>
<dbReference type="PANTHER" id="PTHR16146:SF46">
    <property type="entry name" value="INTELECTIN-1A-RELATED"/>
    <property type="match status" value="1"/>
</dbReference>
<keyword evidence="8" id="KW-1185">Reference proteome</keyword>
<name>A0A9W7WM41_TRIRA</name>
<feature type="signal peptide" evidence="5">
    <location>
        <begin position="1"/>
        <end position="20"/>
    </location>
</feature>
<keyword evidence="2" id="KW-0430">Lectin</keyword>
<evidence type="ECO:0000256" key="2">
    <source>
        <dbReference type="ARBA" id="ARBA00022734"/>
    </source>
</evidence>
<dbReference type="Gene3D" id="3.90.215.10">
    <property type="entry name" value="Gamma Fibrinogen, chain A, domain 1"/>
    <property type="match status" value="1"/>
</dbReference>
<dbReference type="OrthoDB" id="5971203at2759"/>
<keyword evidence="4" id="KW-1015">Disulfide bond</keyword>
<dbReference type="Pfam" id="PF00147">
    <property type="entry name" value="Fibrinogen_C"/>
    <property type="match status" value="1"/>
</dbReference>
<gene>
    <name evidence="7" type="ORF">IRJ41_001413</name>
</gene>
<dbReference type="InterPro" id="IPR036056">
    <property type="entry name" value="Fibrinogen-like_C"/>
</dbReference>
<dbReference type="PROSITE" id="PS51406">
    <property type="entry name" value="FIBRINOGEN_C_2"/>
    <property type="match status" value="1"/>
</dbReference>
<evidence type="ECO:0000259" key="6">
    <source>
        <dbReference type="PROSITE" id="PS51406"/>
    </source>
</evidence>
<accession>A0A9W7WM41</accession>
<evidence type="ECO:0000313" key="7">
    <source>
        <dbReference type="EMBL" id="KAI7802998.1"/>
    </source>
</evidence>
<dbReference type="GO" id="GO:0046872">
    <property type="term" value="F:metal ion binding"/>
    <property type="evidence" value="ECO:0007669"/>
    <property type="project" value="UniProtKB-KW"/>
</dbReference>
<dbReference type="AlphaFoldDB" id="A0A9W7WM41"/>
<dbReference type="PANTHER" id="PTHR16146">
    <property type="entry name" value="INTELECTIN"/>
    <property type="match status" value="1"/>
</dbReference>